<evidence type="ECO:0000313" key="8">
    <source>
        <dbReference type="EMBL" id="MDG5048587.1"/>
    </source>
</evidence>
<reference evidence="15 18" key="6">
    <citation type="submission" date="2019-07" db="EMBL/GenBank/DDBJ databases">
        <title>Draft genome of 7 Lactococcus lactis strains isolated from an artisanal cheese production.</title>
        <authorList>
            <person name="Biolcati F."/>
            <person name="Bottero M.T."/>
            <person name="Dalmasso A."/>
            <person name="Mcauliffe O."/>
        </authorList>
    </citation>
    <scope>NUCLEOTIDE SEQUENCE [LARGE SCALE GENOMIC DNA]</scope>
    <source>
        <strain evidence="15 18">MRS45.2</strain>
    </source>
</reference>
<evidence type="ECO:0000313" key="4">
    <source>
        <dbReference type="EMBL" id="MCW2280534.1"/>
    </source>
</evidence>
<feature type="domain" description="UspA" evidence="3">
    <location>
        <begin position="4"/>
        <end position="143"/>
    </location>
</feature>
<reference evidence="10 19" key="11">
    <citation type="submission" date="2023-10" db="EMBL/GenBank/DDBJ databases">
        <title>Production of high quality cheese from raw caw milk (raw cheese).</title>
        <authorList>
            <person name="Samouris G."/>
        </authorList>
    </citation>
    <scope>NUCLEOTIDE SEQUENCE</scope>
    <source>
        <strain evidence="11">M17-3</strain>
        <strain evidence="10 19">MRS-5</strain>
    </source>
</reference>
<dbReference type="PIRSF" id="PIRSF006276">
    <property type="entry name" value="UspA"/>
    <property type="match status" value="1"/>
</dbReference>
<proteinExistence type="inferred from homology"/>
<evidence type="ECO:0000313" key="10">
    <source>
        <dbReference type="EMBL" id="MDV2619147.1"/>
    </source>
</evidence>
<dbReference type="Proteomes" id="UP000225275">
    <property type="component" value="Unassembled WGS sequence"/>
</dbReference>
<dbReference type="InterPro" id="IPR014729">
    <property type="entry name" value="Rossmann-like_a/b/a_fold"/>
</dbReference>
<dbReference type="PRINTS" id="PR01438">
    <property type="entry name" value="UNVRSLSTRESS"/>
</dbReference>
<dbReference type="SUPFAM" id="SSF52402">
    <property type="entry name" value="Adenine nucleotide alpha hydrolases-like"/>
    <property type="match status" value="1"/>
</dbReference>
<dbReference type="Proteomes" id="UP000317167">
    <property type="component" value="Unassembled WGS sequence"/>
</dbReference>
<evidence type="ECO:0000313" key="17">
    <source>
        <dbReference type="Proteomes" id="UP000279235"/>
    </source>
</evidence>
<dbReference type="EMBL" id="JAOWLP010000001">
    <property type="protein sequence ID" value="MDG4980423.1"/>
    <property type="molecule type" value="Genomic_DNA"/>
</dbReference>
<evidence type="ECO:0000313" key="18">
    <source>
        <dbReference type="Proteomes" id="UP000317167"/>
    </source>
</evidence>
<dbReference type="InterPro" id="IPR006015">
    <property type="entry name" value="Universal_stress_UspA"/>
</dbReference>
<dbReference type="Pfam" id="PF00582">
    <property type="entry name" value="Usp"/>
    <property type="match status" value="1"/>
</dbReference>
<dbReference type="Proteomes" id="UP001207687">
    <property type="component" value="Unassembled WGS sequence"/>
</dbReference>
<evidence type="ECO:0000256" key="1">
    <source>
        <dbReference type="ARBA" id="ARBA00008791"/>
    </source>
</evidence>
<gene>
    <name evidence="14" type="ORF">AMHIJAGA_02438</name>
    <name evidence="12" type="ORF">B8W88_07340</name>
    <name evidence="13" type="ORF">BW154_03225</name>
    <name evidence="15" type="ORF">FNJ53_12815</name>
    <name evidence="4" type="ORF">M2256_000992</name>
    <name evidence="8" type="ORF">OGZ38_05480</name>
    <name evidence="6" type="ORF">OGZ39_01935</name>
    <name evidence="5" type="ORF">OGZ50_05510</name>
    <name evidence="7" type="ORF">OGZ51_02655</name>
    <name evidence="9" type="ORF">P7I04_10055</name>
    <name evidence="10" type="ORF">RZO27_08420</name>
    <name evidence="11" type="ORF">RZO31_08010</name>
</gene>
<evidence type="ECO:0000313" key="19">
    <source>
        <dbReference type="Proteomes" id="UP001186159"/>
    </source>
</evidence>
<name>A0A089XMC6_9LACT</name>
<evidence type="ECO:0000313" key="7">
    <source>
        <dbReference type="EMBL" id="MDG4983043.1"/>
    </source>
</evidence>
<dbReference type="EMBL" id="JAWHVL010000018">
    <property type="protein sequence ID" value="MDV2632821.1"/>
    <property type="molecule type" value="Genomic_DNA"/>
</dbReference>
<reference evidence="17" key="4">
    <citation type="submission" date="2018-05" db="EMBL/GenBank/DDBJ databases">
        <authorList>
            <person name="Duru I."/>
        </authorList>
    </citation>
    <scope>NUCLEOTIDE SEQUENCE [LARGE SCALE GENOMIC DNA]</scope>
</reference>
<evidence type="ECO:0000313" key="6">
    <source>
        <dbReference type="EMBL" id="MDG4980423.1"/>
    </source>
</evidence>
<dbReference type="GO" id="GO:0005737">
    <property type="term" value="C:cytoplasm"/>
    <property type="evidence" value="ECO:0007669"/>
    <property type="project" value="UniProtKB-SubCell"/>
</dbReference>
<protein>
    <recommendedName>
        <fullName evidence="2">Universal stress protein</fullName>
    </recommendedName>
</protein>
<dbReference type="InterPro" id="IPR006016">
    <property type="entry name" value="UspA"/>
</dbReference>
<dbReference type="RefSeq" id="WP_010906170.1">
    <property type="nucleotide sequence ID" value="NZ_AP025700.1"/>
</dbReference>
<keyword evidence="2" id="KW-0963">Cytoplasm</keyword>
<dbReference type="Proteomes" id="UP001152614">
    <property type="component" value="Unassembled WGS sequence"/>
</dbReference>
<dbReference type="KEGG" id="llj:LG36_1814"/>
<dbReference type="CDD" id="cd00293">
    <property type="entry name" value="USP-like"/>
    <property type="match status" value="1"/>
</dbReference>
<evidence type="ECO:0000313" key="16">
    <source>
        <dbReference type="Proteomes" id="UP000215635"/>
    </source>
</evidence>
<dbReference type="EMBL" id="JAOQNN010000001">
    <property type="protein sequence ID" value="MCW2280534.1"/>
    <property type="molecule type" value="Genomic_DNA"/>
</dbReference>
<reference evidence="5" key="7">
    <citation type="submission" date="2022-10" db="EMBL/GenBank/DDBJ databases">
        <authorList>
            <person name="Turner M.S."/>
            <person name="Huang W."/>
        </authorList>
    </citation>
    <scope>NUCLEOTIDE SEQUENCE</scope>
    <source>
        <strain evidence="7">3</strain>
        <strain evidence="5">54</strain>
        <strain evidence="6">581</strain>
        <strain evidence="8">593</strain>
    </source>
</reference>
<reference evidence="5" key="8">
    <citation type="journal article" date="2023" name="Food Microbiol.">
        <title>Evaluation of the fermentation potential of lactic acid bacteria isolated from herbs, fruits and vegetables as starter cultures in nut-based milk alternatives.</title>
        <authorList>
            <person name="Huang W."/>
            <person name="Dong A."/>
            <person name="Pham H.T."/>
            <person name="Zhou C."/>
            <person name="Huo Z."/>
            <person name="Watjen A.P."/>
            <person name="Prakash S."/>
            <person name="Bang-Berthelsen C.H."/>
            <person name="Turner M.S."/>
        </authorList>
    </citation>
    <scope>NUCLEOTIDE SEQUENCE</scope>
    <source>
        <strain evidence="7">3</strain>
        <strain evidence="5">54</strain>
        <strain evidence="6">581</strain>
        <strain evidence="8">593</strain>
    </source>
</reference>
<dbReference type="PANTHER" id="PTHR46268:SF6">
    <property type="entry name" value="UNIVERSAL STRESS PROTEIN UP12"/>
    <property type="match status" value="1"/>
</dbReference>
<comment type="similarity">
    <text evidence="1 2">Belongs to the universal stress protein A family.</text>
</comment>
<dbReference type="Proteomes" id="UP001152598">
    <property type="component" value="Unassembled WGS sequence"/>
</dbReference>
<reference evidence="14" key="5">
    <citation type="submission" date="2018-05" db="EMBL/GenBank/DDBJ databases">
        <authorList>
            <person name="Lanie J.A."/>
            <person name="Ng W.-L."/>
            <person name="Kazmierczak K.M."/>
            <person name="Andrzejewski T.M."/>
            <person name="Davidsen T.M."/>
            <person name="Wayne K.J."/>
            <person name="Tettelin H."/>
            <person name="Glass J.I."/>
            <person name="Rusch D."/>
            <person name="Podicherti R."/>
            <person name="Tsui H.-C.T."/>
            <person name="Winkler M.E."/>
        </authorList>
    </citation>
    <scope>NUCLEOTIDE SEQUENCE</scope>
    <source>
        <strain evidence="14">Lactococcus lactis</strain>
    </source>
</reference>
<evidence type="ECO:0000313" key="9">
    <source>
        <dbReference type="EMBL" id="MDT2946369.1"/>
    </source>
</evidence>
<dbReference type="GeneID" id="89634079"/>
<reference evidence="13" key="1">
    <citation type="submission" date="2017-01" db="EMBL/GenBank/DDBJ databases">
        <authorList>
            <person name="Lo R."/>
        </authorList>
    </citation>
    <scope>NUCLEOTIDE SEQUENCE</scope>
    <source>
        <strain evidence="13">537</strain>
    </source>
</reference>
<dbReference type="OMA" id="DRIRQGH"/>
<dbReference type="Proteomes" id="UP000215635">
    <property type="component" value="Unassembled WGS sequence"/>
</dbReference>
<dbReference type="Proteomes" id="UP001152656">
    <property type="component" value="Unassembled WGS sequence"/>
</dbReference>
<dbReference type="Proteomes" id="UP001152820">
    <property type="component" value="Unassembled WGS sequence"/>
</dbReference>
<dbReference type="Gene3D" id="3.40.50.620">
    <property type="entry name" value="HUPs"/>
    <property type="match status" value="1"/>
</dbReference>
<dbReference type="PANTHER" id="PTHR46268">
    <property type="entry name" value="STRESS RESPONSE PROTEIN NHAX"/>
    <property type="match status" value="1"/>
</dbReference>
<evidence type="ECO:0000313" key="14">
    <source>
        <dbReference type="EMBL" id="SPS12483.1"/>
    </source>
</evidence>
<dbReference type="EMBL" id="JAWHVN010000034">
    <property type="protein sequence ID" value="MDV2619147.1"/>
    <property type="molecule type" value="Genomic_DNA"/>
</dbReference>
<evidence type="ECO:0000256" key="2">
    <source>
        <dbReference type="PIRNR" id="PIRNR006276"/>
    </source>
</evidence>
<dbReference type="EMBL" id="JAOWLV010000003">
    <property type="protein sequence ID" value="MDG4976185.1"/>
    <property type="molecule type" value="Genomic_DNA"/>
</dbReference>
<dbReference type="EMBL" id="JAOWLO010000003">
    <property type="protein sequence ID" value="MDG5048587.1"/>
    <property type="molecule type" value="Genomic_DNA"/>
</dbReference>
<evidence type="ECO:0000313" key="13">
    <source>
        <dbReference type="EMBL" id="PFG88519.1"/>
    </source>
</evidence>
<reference evidence="9" key="9">
    <citation type="submission" date="2023-03" db="EMBL/GenBank/DDBJ databases">
        <authorList>
            <person name="Shen W."/>
            <person name="Cai J."/>
        </authorList>
    </citation>
    <scope>NUCLEOTIDE SEQUENCE</scope>
    <source>
        <strain evidence="9">Y37</strain>
    </source>
</reference>
<dbReference type="EMBL" id="MTJS01000002">
    <property type="protein sequence ID" value="PFG88519.1"/>
    <property type="molecule type" value="Genomic_DNA"/>
</dbReference>
<evidence type="ECO:0000313" key="15">
    <source>
        <dbReference type="EMBL" id="TRW71962.1"/>
    </source>
</evidence>
<sequence>MVEEYKNILVAVDGSEQAYDALREAVDTAKLNHSHLKILYVLNDKLANIPVHLDTMTLYKSVQEHSDYVVEQVQEYLKGTEVDFEIVRLTGSPKREIINYANENNIDLVVIGSTGLDAIDRFIIGSTTQYIVNHASCNVMVIK</sequence>
<dbReference type="Proteomes" id="UP000279235">
    <property type="component" value="Unassembled WGS sequence"/>
</dbReference>
<dbReference type="Proteomes" id="UP001186159">
    <property type="component" value="Unassembled WGS sequence"/>
</dbReference>
<accession>A0A089XMC6</accession>
<evidence type="ECO:0000313" key="11">
    <source>
        <dbReference type="EMBL" id="MDV2632821.1"/>
    </source>
</evidence>
<dbReference type="Proteomes" id="UP001186047">
    <property type="component" value="Unassembled WGS sequence"/>
</dbReference>
<comment type="subcellular location">
    <subcellularLocation>
        <location evidence="2">Cytoplasm</location>
    </subcellularLocation>
</comment>
<dbReference type="AlphaFoldDB" id="A0A089XMC6"/>
<dbReference type="Proteomes" id="UP001250218">
    <property type="component" value="Unassembled WGS sequence"/>
</dbReference>
<evidence type="ECO:0000313" key="12">
    <source>
        <dbReference type="EMBL" id="PAK88787.1"/>
    </source>
</evidence>
<dbReference type="EMBL" id="VJWV01000021">
    <property type="protein sequence ID" value="TRW71962.1"/>
    <property type="molecule type" value="Genomic_DNA"/>
</dbReference>
<dbReference type="EMBL" id="JAOWLY010000002">
    <property type="protein sequence ID" value="MDG4983043.1"/>
    <property type="molecule type" value="Genomic_DNA"/>
</dbReference>
<organism evidence="9 20">
    <name type="scientific">Lactococcus lactis</name>
    <dbReference type="NCBI Taxonomy" id="1358"/>
    <lineage>
        <taxon>Bacteria</taxon>
        <taxon>Bacillati</taxon>
        <taxon>Bacillota</taxon>
        <taxon>Bacilli</taxon>
        <taxon>Lactobacillales</taxon>
        <taxon>Streptococcaceae</taxon>
        <taxon>Lactococcus</taxon>
    </lineage>
</organism>
<reference evidence="4" key="10">
    <citation type="submission" date="2023-08" db="EMBL/GenBank/DDBJ databases">
        <title>Genomic analyses of the natural microbiome of Caenorhabditis elegans.</title>
        <authorList>
            <person name="Samuel B."/>
        </authorList>
    </citation>
    <scope>NUCLEOTIDE SEQUENCE</scope>
    <source>
        <strain evidence="4">BIGb0220</strain>
    </source>
</reference>
<dbReference type="EMBL" id="JARQDL010000009">
    <property type="protein sequence ID" value="MDT2946369.1"/>
    <property type="molecule type" value="Genomic_DNA"/>
</dbReference>
<reference evidence="13" key="3">
    <citation type="journal article" date="2018" name="Food Control">
        <title>Characterization of Lactococcus lactis isolates from herbs, fruits and vegetables for use as biopreservatives against Listeria monocytogenes in cheese.</title>
        <authorList>
            <person name="Ho V."/>
            <person name="Lo R."/>
            <person name="Bansal N."/>
            <person name="Turner M.S."/>
        </authorList>
    </citation>
    <scope>NUCLEOTIDE SEQUENCE</scope>
    <source>
        <strain evidence="13">537</strain>
    </source>
</reference>
<dbReference type="EMBL" id="NCWV01000008">
    <property type="protein sequence ID" value="PAK88787.1"/>
    <property type="molecule type" value="Genomic_DNA"/>
</dbReference>
<reference evidence="12 16" key="2">
    <citation type="submission" date="2017-04" db="EMBL/GenBank/DDBJ databases">
        <title>Kefir bacterial isolates.</title>
        <authorList>
            <person name="Kim Y."/>
            <person name="Blasche S."/>
            <person name="Patil K.R."/>
        </authorList>
    </citation>
    <scope>NUCLEOTIDE SEQUENCE [LARGE SCALE GENOMIC DNA]</scope>
    <source>
        <strain evidence="12 16">OG2</strain>
    </source>
</reference>
<evidence type="ECO:0000313" key="20">
    <source>
        <dbReference type="Proteomes" id="UP001250218"/>
    </source>
</evidence>
<evidence type="ECO:0000313" key="5">
    <source>
        <dbReference type="EMBL" id="MDG4976185.1"/>
    </source>
</evidence>
<dbReference type="EMBL" id="OGTW02000099">
    <property type="protein sequence ID" value="SPS12483.1"/>
    <property type="molecule type" value="Genomic_DNA"/>
</dbReference>
<evidence type="ECO:0000259" key="3">
    <source>
        <dbReference type="Pfam" id="PF00582"/>
    </source>
</evidence>